<reference evidence="1" key="1">
    <citation type="submission" date="2018-05" db="EMBL/GenBank/DDBJ databases">
        <authorList>
            <person name="Lanie J.A."/>
            <person name="Ng W.-L."/>
            <person name="Kazmierczak K.M."/>
            <person name="Andrzejewski T.M."/>
            <person name="Davidsen T.M."/>
            <person name="Wayne K.J."/>
            <person name="Tettelin H."/>
            <person name="Glass J.I."/>
            <person name="Rusch D."/>
            <person name="Podicherti R."/>
            <person name="Tsui H.-C.T."/>
            <person name="Winkler M.E."/>
        </authorList>
    </citation>
    <scope>NUCLEOTIDE SEQUENCE</scope>
</reference>
<name>A0A382K276_9ZZZZ</name>
<dbReference type="EMBL" id="UINC01077631">
    <property type="protein sequence ID" value="SVC17925.1"/>
    <property type="molecule type" value="Genomic_DNA"/>
</dbReference>
<sequence length="140" mass="16632">MRTKEFLELLPDLLRQQLPEDLANFQVAHRITSLTKFYYNQPSFHYEVWIQKRRKEVELGLHFESDPDSNLEQLDLLREKADQIHGSLGDEVELHEWDRGWTRAHETLELDPLDDDFLVEISFRLSAMIQTLEPILRGES</sequence>
<accession>A0A382K276</accession>
<dbReference type="AlphaFoldDB" id="A0A382K276"/>
<evidence type="ECO:0008006" key="2">
    <source>
        <dbReference type="Google" id="ProtNLM"/>
    </source>
</evidence>
<proteinExistence type="predicted"/>
<evidence type="ECO:0000313" key="1">
    <source>
        <dbReference type="EMBL" id="SVC17925.1"/>
    </source>
</evidence>
<organism evidence="1">
    <name type="scientific">marine metagenome</name>
    <dbReference type="NCBI Taxonomy" id="408172"/>
    <lineage>
        <taxon>unclassified sequences</taxon>
        <taxon>metagenomes</taxon>
        <taxon>ecological metagenomes</taxon>
    </lineage>
</organism>
<gene>
    <name evidence="1" type="ORF">METZ01_LOCUS270779</name>
</gene>
<protein>
    <recommendedName>
        <fullName evidence="2">DUF4268 domain-containing protein</fullName>
    </recommendedName>
</protein>